<dbReference type="EMBL" id="CAUOFW020006525">
    <property type="protein sequence ID" value="CAK9175077.1"/>
    <property type="molecule type" value="Genomic_DNA"/>
</dbReference>
<keyword evidence="3" id="KW-1185">Reference proteome</keyword>
<sequence>MPNLQNCLAKSPIAPPPAEQRVEAGWKVENEEDGEASKMEGGHQKWKMGSESTDYKDHGPTQHHDPRSSITEIKDNAIFLEVEGENEEGRMDMESLYDPQTTNMQIKSDRQFSEVEKDLQVEDYKDPGSNPRHDPNNPPHG</sequence>
<organism evidence="2 3">
    <name type="scientific">Ilex paraguariensis</name>
    <name type="common">yerba mate</name>
    <dbReference type="NCBI Taxonomy" id="185542"/>
    <lineage>
        <taxon>Eukaryota</taxon>
        <taxon>Viridiplantae</taxon>
        <taxon>Streptophyta</taxon>
        <taxon>Embryophyta</taxon>
        <taxon>Tracheophyta</taxon>
        <taxon>Spermatophyta</taxon>
        <taxon>Magnoliopsida</taxon>
        <taxon>eudicotyledons</taxon>
        <taxon>Gunneridae</taxon>
        <taxon>Pentapetalae</taxon>
        <taxon>asterids</taxon>
        <taxon>campanulids</taxon>
        <taxon>Aquifoliales</taxon>
        <taxon>Aquifoliaceae</taxon>
        <taxon>Ilex</taxon>
    </lineage>
</organism>
<accession>A0ABC8U5S6</accession>
<feature type="compositionally biased region" description="Basic and acidic residues" evidence="1">
    <location>
        <begin position="107"/>
        <end position="135"/>
    </location>
</feature>
<feature type="region of interest" description="Disordered" evidence="1">
    <location>
        <begin position="1"/>
        <end position="141"/>
    </location>
</feature>
<comment type="caution">
    <text evidence="2">The sequence shown here is derived from an EMBL/GenBank/DDBJ whole genome shotgun (WGS) entry which is preliminary data.</text>
</comment>
<dbReference type="AlphaFoldDB" id="A0ABC8U5S6"/>
<evidence type="ECO:0000313" key="3">
    <source>
        <dbReference type="Proteomes" id="UP001642360"/>
    </source>
</evidence>
<evidence type="ECO:0000256" key="1">
    <source>
        <dbReference type="SAM" id="MobiDB-lite"/>
    </source>
</evidence>
<proteinExistence type="predicted"/>
<evidence type="ECO:0000313" key="2">
    <source>
        <dbReference type="EMBL" id="CAK9175077.1"/>
    </source>
</evidence>
<dbReference type="Proteomes" id="UP001642360">
    <property type="component" value="Unassembled WGS sequence"/>
</dbReference>
<name>A0ABC8U5S6_9AQUA</name>
<gene>
    <name evidence="2" type="ORF">ILEXP_LOCUS44871</name>
</gene>
<protein>
    <submittedName>
        <fullName evidence="2">Uncharacterized protein</fullName>
    </submittedName>
</protein>
<feature type="compositionally biased region" description="Basic and acidic residues" evidence="1">
    <location>
        <begin position="20"/>
        <end position="43"/>
    </location>
</feature>
<feature type="compositionally biased region" description="Basic and acidic residues" evidence="1">
    <location>
        <begin position="53"/>
        <end position="75"/>
    </location>
</feature>
<reference evidence="2 3" key="1">
    <citation type="submission" date="2024-02" db="EMBL/GenBank/DDBJ databases">
        <authorList>
            <person name="Vignale AGUSTIN F."/>
            <person name="Sosa J E."/>
            <person name="Modenutti C."/>
        </authorList>
    </citation>
    <scope>NUCLEOTIDE SEQUENCE [LARGE SCALE GENOMIC DNA]</scope>
</reference>